<dbReference type="InterPro" id="IPR049936">
    <property type="entry name" value="TopBP1_BRCT_8"/>
</dbReference>
<feature type="domain" description="BRCT" evidence="3">
    <location>
        <begin position="217"/>
        <end position="307"/>
    </location>
</feature>
<feature type="domain" description="BRCT" evidence="3">
    <location>
        <begin position="547"/>
        <end position="638"/>
    </location>
</feature>
<name>A0A1J1HJI7_9DIPT</name>
<dbReference type="GO" id="GO:0006270">
    <property type="term" value="P:DNA replication initiation"/>
    <property type="evidence" value="ECO:0007669"/>
    <property type="project" value="TreeGrafter"/>
</dbReference>
<feature type="region of interest" description="Disordered" evidence="2">
    <location>
        <begin position="973"/>
        <end position="1050"/>
    </location>
</feature>
<gene>
    <name evidence="4" type="ORF">CLUMA_CG001512</name>
</gene>
<dbReference type="PANTHER" id="PTHR13561">
    <property type="entry name" value="DNA REPLICATION REGULATOR DPB11-RELATED"/>
    <property type="match status" value="1"/>
</dbReference>
<dbReference type="OrthoDB" id="251770at2759"/>
<dbReference type="InterPro" id="IPR036420">
    <property type="entry name" value="BRCT_dom_sf"/>
</dbReference>
<evidence type="ECO:0000256" key="1">
    <source>
        <dbReference type="ARBA" id="ARBA00022737"/>
    </source>
</evidence>
<dbReference type="EMBL" id="CVRI01000004">
    <property type="protein sequence ID" value="CRK87722.1"/>
    <property type="molecule type" value="Genomic_DNA"/>
</dbReference>
<dbReference type="Proteomes" id="UP000183832">
    <property type="component" value="Unassembled WGS sequence"/>
</dbReference>
<dbReference type="PANTHER" id="PTHR13561:SF20">
    <property type="entry name" value="DNA TOPOISOMERASE 2-BINDING PROTEIN 1"/>
    <property type="match status" value="1"/>
</dbReference>
<feature type="domain" description="BRCT" evidence="3">
    <location>
        <begin position="115"/>
        <end position="210"/>
    </location>
</feature>
<dbReference type="STRING" id="568069.A0A1J1HJI7"/>
<feature type="domain" description="BRCT" evidence="3">
    <location>
        <begin position="390"/>
        <end position="480"/>
    </location>
</feature>
<dbReference type="FunFam" id="3.40.50.10190:FF:000020">
    <property type="entry name" value="DNA topoisomerase II binding protein 1"/>
    <property type="match status" value="1"/>
</dbReference>
<evidence type="ECO:0000256" key="2">
    <source>
        <dbReference type="SAM" id="MobiDB-lite"/>
    </source>
</evidence>
<dbReference type="GO" id="GO:0033314">
    <property type="term" value="P:mitotic DNA replication checkpoint signaling"/>
    <property type="evidence" value="ECO:0007669"/>
    <property type="project" value="TreeGrafter"/>
</dbReference>
<protein>
    <submittedName>
        <fullName evidence="4">CLUMA_CG001512, isoform A</fullName>
    </submittedName>
</protein>
<dbReference type="Pfam" id="PF12738">
    <property type="entry name" value="PTCB-BRCT"/>
    <property type="match status" value="2"/>
</dbReference>
<dbReference type="InterPro" id="IPR059215">
    <property type="entry name" value="BRCT2_TopBP1-like"/>
</dbReference>
<dbReference type="CDD" id="cd17731">
    <property type="entry name" value="BRCT_TopBP1_rpt2_like"/>
    <property type="match status" value="2"/>
</dbReference>
<feature type="compositionally biased region" description="Basic and acidic residues" evidence="2">
    <location>
        <begin position="912"/>
        <end position="921"/>
    </location>
</feature>
<feature type="domain" description="BRCT" evidence="3">
    <location>
        <begin position="1076"/>
        <end position="1162"/>
    </location>
</feature>
<dbReference type="Pfam" id="PF00533">
    <property type="entry name" value="BRCT"/>
    <property type="match status" value="2"/>
</dbReference>
<reference evidence="4 5" key="1">
    <citation type="submission" date="2015-04" db="EMBL/GenBank/DDBJ databases">
        <authorList>
            <person name="Syromyatnikov M.Y."/>
            <person name="Popov V.N."/>
        </authorList>
    </citation>
    <scope>NUCLEOTIDE SEQUENCE [LARGE SCALE GENOMIC DNA]</scope>
</reference>
<evidence type="ECO:0000313" key="5">
    <source>
        <dbReference type="Proteomes" id="UP000183832"/>
    </source>
</evidence>
<keyword evidence="1" id="KW-0677">Repeat</keyword>
<proteinExistence type="predicted"/>
<keyword evidence="5" id="KW-1185">Reference proteome</keyword>
<dbReference type="CDD" id="cd17738">
    <property type="entry name" value="BRCT_TopBP1_rpt7"/>
    <property type="match status" value="1"/>
</dbReference>
<evidence type="ECO:0000259" key="3">
    <source>
        <dbReference type="PROSITE" id="PS50172"/>
    </source>
</evidence>
<dbReference type="SUPFAM" id="SSF52113">
    <property type="entry name" value="BRCT domain"/>
    <property type="match status" value="6"/>
</dbReference>
<dbReference type="Gene3D" id="3.40.50.10190">
    <property type="entry name" value="BRCT domain"/>
    <property type="match status" value="7"/>
</dbReference>
<evidence type="ECO:0000313" key="4">
    <source>
        <dbReference type="EMBL" id="CRK87722.1"/>
    </source>
</evidence>
<dbReference type="PROSITE" id="PS50172">
    <property type="entry name" value="BRCT"/>
    <property type="match status" value="6"/>
</dbReference>
<organism evidence="4 5">
    <name type="scientific">Clunio marinus</name>
    <dbReference type="NCBI Taxonomy" id="568069"/>
    <lineage>
        <taxon>Eukaryota</taxon>
        <taxon>Metazoa</taxon>
        <taxon>Ecdysozoa</taxon>
        <taxon>Arthropoda</taxon>
        <taxon>Hexapoda</taxon>
        <taxon>Insecta</taxon>
        <taxon>Pterygota</taxon>
        <taxon>Neoptera</taxon>
        <taxon>Endopterygota</taxon>
        <taxon>Diptera</taxon>
        <taxon>Nematocera</taxon>
        <taxon>Chironomoidea</taxon>
        <taxon>Chironomidae</taxon>
        <taxon>Clunio</taxon>
    </lineage>
</organism>
<sequence>MSNLSLTMSNTLNSTEYPIIAFYFVKRLNDAMSNEMKLACEATKEKFPDPDCIHIISESECISMPKAKMKTNKNIFIFDKFDMKDEAFNYVYTASTVYVLSPRSILTMFMEGIPTPSGIFHIHNFAMRDLIVCATNLTKEKKKEIQQLVKFMGGIYLNVLTDTCTHLISDTVRSIKYEMATKYNVKIMHPNWVTSVWDKTRKTNENILATEEMFDKHKLPIFYELFVATTGMKLPERNNIKALIEENGGHYEAVFTKKVDLLFMREDSIGSEKFKAARKLMKKCLSPDWIMDSLKNNYAMPFDEYELGTSNKPKASTPKKNPDMTAAPFLDNDCTNLSNISAMTTRSCRELNINETRCSTISSVSRKSPMSPLPEYKKVLSKISLPAAKKVGIVLDGFNFYFDGFTNDESLLLGKAVSILGGHSFDVLSDQVTHILIGNDDQNLFEKLNACDHEPTVLKVEWLVEVIEKKILVNEDEFKVSVPVKKKTIPEKPSPASKKAMESMRGVFKIPEPPKFGKAEENDEEDLELLQQFLEPPKVDSASEENSCVPFLTGKNVFVYGYSNPVFGGEVIRECESVGATLVDASFKGIVDYVITTSSILDQELKFDFKELKHIVNDEWLLNAIEAGKCVEIEFFHHPIIKMKEEEKILRDEIFVVSNYKSRGRQFVKELVENLGGTYTEILKRTDNAILITPNNEGKKFEHTKSWNCAALPVEWLLKCKDMKRRVDETPFLIGGTKASIKNIEEGNLSHVPSSQGSRYDDFDPPVENVDDDDDLENENVSTPIRTAVSKFKTKTTTPQTPNSPMPELNISRLVADFPTPQRELTKAVLLEYKTKNTESPRQKRVQALINTPATGKNNIVETISSPRPQLPEFMRTPPVDYGIRPGSSPNTQWFHKRKLDGLDSLYVERADSHKRQKSEEADPNPTPPFRHRRYDFYKERIPDYNSPDPRAETEDLLGCKRPCSVTNEASKFLNFDDDGNTQNQQPEATMNKDEKSKKETSSKVSIELRRSSSGDRKSLRIHKISLQDTEQENSHKETEGKPPESQMAVEWKDEADRNVLKKQDNSLLEIPPLDDSSESIPEYIFLLNGIQENEKKQIIDQINTLGGKIGNSTFTHLLSTKPNRSEKFLVAIASGKFVLHVDYIKESMKQGRFVDESKYEYGNERFLKTLMPKTSPGNDDKLYKAPFKWRNWITKEYEIRFCDGAFSGISFILVASRDKILQFTSVIKAGGGNVIDIDMKVPIKAAILKRHNVDICLYDSVQNLNKENIELLKKCKVKLSNINVINQYLMSETVPEPLNAQ</sequence>
<feature type="compositionally biased region" description="Basic and acidic residues" evidence="2">
    <location>
        <begin position="991"/>
        <end position="1019"/>
    </location>
</feature>
<dbReference type="Pfam" id="PF16770">
    <property type="entry name" value="RTT107_BRCT_5"/>
    <property type="match status" value="1"/>
</dbReference>
<dbReference type="FunFam" id="3.40.50.10190:FF:000018">
    <property type="entry name" value="DNA topoisomerase 2-binding protein 1"/>
    <property type="match status" value="1"/>
</dbReference>
<feature type="domain" description="BRCT" evidence="3">
    <location>
        <begin position="645"/>
        <end position="734"/>
    </location>
</feature>
<dbReference type="GO" id="GO:0007095">
    <property type="term" value="P:mitotic G2 DNA damage checkpoint signaling"/>
    <property type="evidence" value="ECO:0007669"/>
    <property type="project" value="TreeGrafter"/>
</dbReference>
<accession>A0A1J1HJI7</accession>
<dbReference type="CDD" id="cd17728">
    <property type="entry name" value="BRCT_TopBP1_rpt8"/>
    <property type="match status" value="1"/>
</dbReference>
<dbReference type="CDD" id="cd18438">
    <property type="entry name" value="BRCT_BRC1_like_rpt4"/>
    <property type="match status" value="1"/>
</dbReference>
<feature type="region of interest" description="Disordered" evidence="2">
    <location>
        <begin position="912"/>
        <end position="933"/>
    </location>
</feature>
<feature type="compositionally biased region" description="Basic and acidic residues" evidence="2">
    <location>
        <begin position="1033"/>
        <end position="1043"/>
    </location>
</feature>
<dbReference type="InterPro" id="IPR001357">
    <property type="entry name" value="BRCT_dom"/>
</dbReference>
<dbReference type="SMART" id="SM00292">
    <property type="entry name" value="BRCT"/>
    <property type="match status" value="6"/>
</dbReference>